<evidence type="ECO:0000313" key="2">
    <source>
        <dbReference type="EMBL" id="KAK2571141.1"/>
    </source>
</evidence>
<feature type="region of interest" description="Disordered" evidence="1">
    <location>
        <begin position="151"/>
        <end position="190"/>
    </location>
</feature>
<evidence type="ECO:0000256" key="1">
    <source>
        <dbReference type="SAM" id="MobiDB-lite"/>
    </source>
</evidence>
<name>A0AAD9VE53_ACRCE</name>
<sequence>MTHLLRYRQPLSVIFEENLTTASQTKATFPQAKNIFTRKPPQKTPFLRNLLKVKIINLHRKQCDIDVLGIETPKMETKQVESCVVNTETIELEQFEKCRVPKETRGTLTHLMFTRANAQLHIVATKARAAKSPVSSPLSSRQVSNIVSIPVSTPQSLSPNVVSIPQTPSLQRRLDSPAAKSPTSSPFHSG</sequence>
<keyword evidence="3" id="KW-1185">Reference proteome</keyword>
<accession>A0AAD9VE53</accession>
<reference evidence="2" key="2">
    <citation type="journal article" date="2023" name="Science">
        <title>Genomic signatures of disease resistance in endangered staghorn corals.</title>
        <authorList>
            <person name="Vollmer S.V."/>
            <person name="Selwyn J.D."/>
            <person name="Despard B.A."/>
            <person name="Roesel C.L."/>
        </authorList>
    </citation>
    <scope>NUCLEOTIDE SEQUENCE</scope>
    <source>
        <strain evidence="2">K2</strain>
    </source>
</reference>
<reference evidence="2" key="1">
    <citation type="journal article" date="2023" name="G3 (Bethesda)">
        <title>Whole genome assembly and annotation of the endangered Caribbean coral Acropora cervicornis.</title>
        <authorList>
            <person name="Selwyn J.D."/>
            <person name="Vollmer S.V."/>
        </authorList>
    </citation>
    <scope>NUCLEOTIDE SEQUENCE</scope>
    <source>
        <strain evidence="2">K2</strain>
    </source>
</reference>
<dbReference type="AlphaFoldDB" id="A0AAD9VE53"/>
<proteinExistence type="predicted"/>
<comment type="caution">
    <text evidence="2">The sequence shown here is derived from an EMBL/GenBank/DDBJ whole genome shotgun (WGS) entry which is preliminary data.</text>
</comment>
<organism evidence="2 3">
    <name type="scientific">Acropora cervicornis</name>
    <name type="common">Staghorn coral</name>
    <dbReference type="NCBI Taxonomy" id="6130"/>
    <lineage>
        <taxon>Eukaryota</taxon>
        <taxon>Metazoa</taxon>
        <taxon>Cnidaria</taxon>
        <taxon>Anthozoa</taxon>
        <taxon>Hexacorallia</taxon>
        <taxon>Scleractinia</taxon>
        <taxon>Astrocoeniina</taxon>
        <taxon>Acroporidae</taxon>
        <taxon>Acropora</taxon>
    </lineage>
</organism>
<protein>
    <submittedName>
        <fullName evidence="2">Uncharacterized protein</fullName>
    </submittedName>
</protein>
<feature type="compositionally biased region" description="Polar residues" evidence="1">
    <location>
        <begin position="181"/>
        <end position="190"/>
    </location>
</feature>
<dbReference type="Proteomes" id="UP001249851">
    <property type="component" value="Unassembled WGS sequence"/>
</dbReference>
<dbReference type="EMBL" id="JARQWQ010000006">
    <property type="protein sequence ID" value="KAK2571141.1"/>
    <property type="molecule type" value="Genomic_DNA"/>
</dbReference>
<gene>
    <name evidence="2" type="ORF">P5673_003702</name>
</gene>
<evidence type="ECO:0000313" key="3">
    <source>
        <dbReference type="Proteomes" id="UP001249851"/>
    </source>
</evidence>
<feature type="compositionally biased region" description="Polar residues" evidence="1">
    <location>
        <begin position="151"/>
        <end position="170"/>
    </location>
</feature>